<dbReference type="Proteomes" id="UP001233999">
    <property type="component" value="Unassembled WGS sequence"/>
</dbReference>
<gene>
    <name evidence="3" type="ORF">L9F63_006183</name>
</gene>
<protein>
    <recommendedName>
        <fullName evidence="2">Inosine/uridine-preferring nucleoside hydrolase domain-containing protein</fullName>
    </recommendedName>
</protein>
<comment type="caution">
    <text evidence="3">The sequence shown here is derived from an EMBL/GenBank/DDBJ whole genome shotgun (WGS) entry which is preliminary data.</text>
</comment>
<reference evidence="3" key="1">
    <citation type="journal article" date="2023" name="IScience">
        <title>Live-bearing cockroach genome reveals convergent evolutionary mechanisms linked to viviparity in insects and beyond.</title>
        <authorList>
            <person name="Fouks B."/>
            <person name="Harrison M.C."/>
            <person name="Mikhailova A.A."/>
            <person name="Marchal E."/>
            <person name="English S."/>
            <person name="Carruthers M."/>
            <person name="Jennings E.C."/>
            <person name="Chiamaka E.L."/>
            <person name="Frigard R.A."/>
            <person name="Pippel M."/>
            <person name="Attardo G.M."/>
            <person name="Benoit J.B."/>
            <person name="Bornberg-Bauer E."/>
            <person name="Tobe S.S."/>
        </authorList>
    </citation>
    <scope>NUCLEOTIDE SEQUENCE</scope>
    <source>
        <strain evidence="3">Stay&amp;Tobe</strain>
    </source>
</reference>
<organism evidence="3 4">
    <name type="scientific">Diploptera punctata</name>
    <name type="common">Pacific beetle cockroach</name>
    <dbReference type="NCBI Taxonomy" id="6984"/>
    <lineage>
        <taxon>Eukaryota</taxon>
        <taxon>Metazoa</taxon>
        <taxon>Ecdysozoa</taxon>
        <taxon>Arthropoda</taxon>
        <taxon>Hexapoda</taxon>
        <taxon>Insecta</taxon>
        <taxon>Pterygota</taxon>
        <taxon>Neoptera</taxon>
        <taxon>Polyneoptera</taxon>
        <taxon>Dictyoptera</taxon>
        <taxon>Blattodea</taxon>
        <taxon>Blaberoidea</taxon>
        <taxon>Blaberidae</taxon>
        <taxon>Diplopterinae</taxon>
        <taxon>Diploptera</taxon>
    </lineage>
</organism>
<dbReference type="PANTHER" id="PTHR46190:SF1">
    <property type="entry name" value="SI:CH211-201H21.5"/>
    <property type="match status" value="1"/>
</dbReference>
<dbReference type="AlphaFoldDB" id="A0AAD7ZB07"/>
<proteinExistence type="inferred from homology"/>
<dbReference type="InterPro" id="IPR001910">
    <property type="entry name" value="Inosine/uridine_hydrolase_dom"/>
</dbReference>
<sequence>MDLLNTIEKKIWEKSHFKTWFPCDALLAAVFLEPEIVTKSRTCHASVELHGTHTRGQVVLDHLRIKDPNINLIERVDVSTLKKMLLWAAGHPESGYPDNK</sequence>
<evidence type="ECO:0000313" key="3">
    <source>
        <dbReference type="EMBL" id="KAJ9577209.1"/>
    </source>
</evidence>
<evidence type="ECO:0000256" key="1">
    <source>
        <dbReference type="ARBA" id="ARBA00009176"/>
    </source>
</evidence>
<feature type="domain" description="Inosine/uridine-preferring nucleoside hydrolase" evidence="2">
    <location>
        <begin position="3"/>
        <end position="82"/>
    </location>
</feature>
<dbReference type="SUPFAM" id="SSF53590">
    <property type="entry name" value="Nucleoside hydrolase"/>
    <property type="match status" value="1"/>
</dbReference>
<evidence type="ECO:0000259" key="2">
    <source>
        <dbReference type="Pfam" id="PF01156"/>
    </source>
</evidence>
<dbReference type="EMBL" id="JASPKZ010009370">
    <property type="protein sequence ID" value="KAJ9577209.1"/>
    <property type="molecule type" value="Genomic_DNA"/>
</dbReference>
<dbReference type="PANTHER" id="PTHR46190">
    <property type="entry name" value="SI:CH211-201H21.5-RELATED"/>
    <property type="match status" value="1"/>
</dbReference>
<dbReference type="GO" id="GO:0016799">
    <property type="term" value="F:hydrolase activity, hydrolyzing N-glycosyl compounds"/>
    <property type="evidence" value="ECO:0007669"/>
    <property type="project" value="InterPro"/>
</dbReference>
<comment type="similarity">
    <text evidence="1">Belongs to the IUNH family.</text>
</comment>
<reference evidence="3" key="2">
    <citation type="submission" date="2023-05" db="EMBL/GenBank/DDBJ databases">
        <authorList>
            <person name="Fouks B."/>
        </authorList>
    </citation>
    <scope>NUCLEOTIDE SEQUENCE</scope>
    <source>
        <strain evidence="3">Stay&amp;Tobe</strain>
        <tissue evidence="3">Testes</tissue>
    </source>
</reference>
<name>A0AAD7ZB07_DIPPU</name>
<dbReference type="InterPro" id="IPR052775">
    <property type="entry name" value="IUN_hydrolase"/>
</dbReference>
<evidence type="ECO:0000313" key="4">
    <source>
        <dbReference type="Proteomes" id="UP001233999"/>
    </source>
</evidence>
<accession>A0AAD7ZB07</accession>
<dbReference type="InterPro" id="IPR036452">
    <property type="entry name" value="Ribo_hydro-like"/>
</dbReference>
<dbReference type="Gene3D" id="3.90.245.10">
    <property type="entry name" value="Ribonucleoside hydrolase-like"/>
    <property type="match status" value="1"/>
</dbReference>
<dbReference type="Pfam" id="PF01156">
    <property type="entry name" value="IU_nuc_hydro"/>
    <property type="match status" value="1"/>
</dbReference>
<keyword evidence="4" id="KW-1185">Reference proteome</keyword>